<evidence type="ECO:0000256" key="1">
    <source>
        <dbReference type="SAM" id="MobiDB-lite"/>
    </source>
</evidence>
<feature type="non-terminal residue" evidence="2">
    <location>
        <position position="1"/>
    </location>
</feature>
<accession>A0A6J4PCJ4</accession>
<protein>
    <submittedName>
        <fullName evidence="2">Protein translocase membrane subunit SecG</fullName>
    </submittedName>
</protein>
<evidence type="ECO:0000313" key="2">
    <source>
        <dbReference type="EMBL" id="CAA9409644.1"/>
    </source>
</evidence>
<proteinExistence type="predicted"/>
<gene>
    <name evidence="2" type="ORF">AVDCRST_MAG75-2661</name>
</gene>
<sequence>VRADDDDPHPGVLHRAGDHQRGALRVRLDAQGSRWRAVRPLRWRYLLLDGWFLGGGAQPGSTYDHRRRGLAGVHHRARPALPPAGL</sequence>
<feature type="region of interest" description="Disordered" evidence="1">
    <location>
        <begin position="64"/>
        <end position="86"/>
    </location>
</feature>
<feature type="compositionally biased region" description="Basic residues" evidence="1">
    <location>
        <begin position="65"/>
        <end position="78"/>
    </location>
</feature>
<dbReference type="EMBL" id="CADCUO010000189">
    <property type="protein sequence ID" value="CAA9409644.1"/>
    <property type="molecule type" value="Genomic_DNA"/>
</dbReference>
<feature type="non-terminal residue" evidence="2">
    <location>
        <position position="86"/>
    </location>
</feature>
<reference evidence="2" key="1">
    <citation type="submission" date="2020-02" db="EMBL/GenBank/DDBJ databases">
        <authorList>
            <person name="Meier V. D."/>
        </authorList>
    </citation>
    <scope>NUCLEOTIDE SEQUENCE</scope>
    <source>
        <strain evidence="2">AVDCRST_MAG75</strain>
    </source>
</reference>
<organism evidence="2">
    <name type="scientific">uncultured Propionibacteriaceae bacterium</name>
    <dbReference type="NCBI Taxonomy" id="257457"/>
    <lineage>
        <taxon>Bacteria</taxon>
        <taxon>Bacillati</taxon>
        <taxon>Actinomycetota</taxon>
        <taxon>Actinomycetes</taxon>
        <taxon>Propionibacteriales</taxon>
        <taxon>Propionibacteriaceae</taxon>
        <taxon>environmental samples</taxon>
    </lineage>
</organism>
<name>A0A6J4PCJ4_9ACTN</name>
<dbReference type="AlphaFoldDB" id="A0A6J4PCJ4"/>